<reference evidence="1" key="1">
    <citation type="submission" date="2022-07" db="EMBL/GenBank/DDBJ databases">
        <authorList>
            <person name="Macas J."/>
            <person name="Novak P."/>
            <person name="Neumann P."/>
        </authorList>
    </citation>
    <scope>NUCLEOTIDE SEQUENCE</scope>
</reference>
<gene>
    <name evidence="1" type="ORF">CEPIT_LOCUS27254</name>
</gene>
<proteinExistence type="predicted"/>
<dbReference type="Proteomes" id="UP001152523">
    <property type="component" value="Unassembled WGS sequence"/>
</dbReference>
<name>A0AAV0ES57_9ASTE</name>
<comment type="caution">
    <text evidence="1">The sequence shown here is derived from an EMBL/GenBank/DDBJ whole genome shotgun (WGS) entry which is preliminary data.</text>
</comment>
<dbReference type="EMBL" id="CAMAPF010000939">
    <property type="protein sequence ID" value="CAH9126079.1"/>
    <property type="molecule type" value="Genomic_DNA"/>
</dbReference>
<accession>A0AAV0ES57</accession>
<evidence type="ECO:0000313" key="2">
    <source>
        <dbReference type="Proteomes" id="UP001152523"/>
    </source>
</evidence>
<organism evidence="1 2">
    <name type="scientific">Cuscuta epithymum</name>
    <dbReference type="NCBI Taxonomy" id="186058"/>
    <lineage>
        <taxon>Eukaryota</taxon>
        <taxon>Viridiplantae</taxon>
        <taxon>Streptophyta</taxon>
        <taxon>Embryophyta</taxon>
        <taxon>Tracheophyta</taxon>
        <taxon>Spermatophyta</taxon>
        <taxon>Magnoliopsida</taxon>
        <taxon>eudicotyledons</taxon>
        <taxon>Gunneridae</taxon>
        <taxon>Pentapetalae</taxon>
        <taxon>asterids</taxon>
        <taxon>lamiids</taxon>
        <taxon>Solanales</taxon>
        <taxon>Convolvulaceae</taxon>
        <taxon>Cuscuteae</taxon>
        <taxon>Cuscuta</taxon>
        <taxon>Cuscuta subgen. Cuscuta</taxon>
    </lineage>
</organism>
<dbReference type="AlphaFoldDB" id="A0AAV0ES57"/>
<protein>
    <submittedName>
        <fullName evidence="1">Uncharacterized protein</fullName>
    </submittedName>
</protein>
<sequence length="106" mass="12724">MLITLHYMIETWPKGLKKRSCILVSKEGVVGENTTPELFQDHQLKGLLYIYPPTRNTKIQFYNITLYYTIEMYKRYFTSKWVAHITLCMRLLHSHIPLYRRPSLTQ</sequence>
<evidence type="ECO:0000313" key="1">
    <source>
        <dbReference type="EMBL" id="CAH9126079.1"/>
    </source>
</evidence>
<keyword evidence="2" id="KW-1185">Reference proteome</keyword>